<comment type="caution">
    <text evidence="2">The sequence shown here is derived from an EMBL/GenBank/DDBJ whole genome shotgun (WGS) entry which is preliminary data.</text>
</comment>
<reference evidence="3" key="1">
    <citation type="journal article" date="2019" name="Int. J. Syst. Evol. Microbiol.">
        <title>The Global Catalogue of Microorganisms (GCM) 10K type strain sequencing project: providing services to taxonomists for standard genome sequencing and annotation.</title>
        <authorList>
            <consortium name="The Broad Institute Genomics Platform"/>
            <consortium name="The Broad Institute Genome Sequencing Center for Infectious Disease"/>
            <person name="Wu L."/>
            <person name="Ma J."/>
        </authorList>
    </citation>
    <scope>NUCLEOTIDE SEQUENCE [LARGE SCALE GENOMIC DNA]</scope>
    <source>
        <strain evidence="3">CCUG 56756</strain>
    </source>
</reference>
<keyword evidence="1" id="KW-1133">Transmembrane helix</keyword>
<dbReference type="Pfam" id="PF11188">
    <property type="entry name" value="DUF2975"/>
    <property type="match status" value="1"/>
</dbReference>
<keyword evidence="3" id="KW-1185">Reference proteome</keyword>
<name>A0ABW3L9X5_9BACL</name>
<keyword evidence="1" id="KW-0812">Transmembrane</keyword>
<gene>
    <name evidence="2" type="ORF">ACFQ1X_01850</name>
</gene>
<dbReference type="InterPro" id="IPR021354">
    <property type="entry name" value="DUF2975"/>
</dbReference>
<feature type="transmembrane region" description="Helical" evidence="1">
    <location>
        <begin position="48"/>
        <end position="74"/>
    </location>
</feature>
<evidence type="ECO:0000313" key="3">
    <source>
        <dbReference type="Proteomes" id="UP001597109"/>
    </source>
</evidence>
<protein>
    <submittedName>
        <fullName evidence="2">DUF2975 domain-containing protein</fullName>
    </submittedName>
</protein>
<organism evidence="2 3">
    <name type="scientific">Metaplanococcus flavidus</name>
    <dbReference type="NCBI Taxonomy" id="569883"/>
    <lineage>
        <taxon>Bacteria</taxon>
        <taxon>Bacillati</taxon>
        <taxon>Bacillota</taxon>
        <taxon>Bacilli</taxon>
        <taxon>Bacillales</taxon>
        <taxon>Caryophanaceae</taxon>
        <taxon>Metaplanococcus</taxon>
    </lineage>
</organism>
<dbReference type="Proteomes" id="UP001597109">
    <property type="component" value="Unassembled WGS sequence"/>
</dbReference>
<keyword evidence="1" id="KW-0472">Membrane</keyword>
<feature type="transmembrane region" description="Helical" evidence="1">
    <location>
        <begin position="121"/>
        <end position="144"/>
    </location>
</feature>
<proteinExistence type="predicted"/>
<evidence type="ECO:0000313" key="2">
    <source>
        <dbReference type="EMBL" id="MFD1030181.1"/>
    </source>
</evidence>
<dbReference type="EMBL" id="JBHTKI010000003">
    <property type="protein sequence ID" value="MFD1030181.1"/>
    <property type="molecule type" value="Genomic_DNA"/>
</dbReference>
<evidence type="ECO:0000256" key="1">
    <source>
        <dbReference type="SAM" id="Phobius"/>
    </source>
</evidence>
<sequence length="162" mass="17767">MKRRQASTLFLKAVLLLIAGVALALCIFGLPGMAAMDAQLHPETAPLQYPFLIAAYIFFIPFFIALYQTFKLLTFIDRGQAFSDVAVKALKTIKYCTLTIIAFIVLGELATIALIRGEDITHIIMMGGIITFGSTVIAIFAGLLQKLLKDAIRIKSENDLIV</sequence>
<feature type="transmembrane region" description="Helical" evidence="1">
    <location>
        <begin position="95"/>
        <end position="115"/>
    </location>
</feature>
<dbReference type="RefSeq" id="WP_144840431.1">
    <property type="nucleotide sequence ID" value="NZ_JBHTKI010000003.1"/>
</dbReference>
<accession>A0ABW3L9X5</accession>